<dbReference type="Gene3D" id="3.40.220.10">
    <property type="entry name" value="Leucine Aminopeptidase, subunit E, domain 1"/>
    <property type="match status" value="1"/>
</dbReference>
<dbReference type="PANTHER" id="PTHR11963:SF20">
    <property type="entry name" value="PEPTIDASE B"/>
    <property type="match status" value="1"/>
</dbReference>
<feature type="domain" description="Cytosol aminopeptidase" evidence="6">
    <location>
        <begin position="313"/>
        <end position="320"/>
    </location>
</feature>
<dbReference type="Gene3D" id="3.40.630.10">
    <property type="entry name" value="Zn peptidases"/>
    <property type="match status" value="1"/>
</dbReference>
<dbReference type="PANTHER" id="PTHR11963">
    <property type="entry name" value="LEUCINE AMINOPEPTIDASE-RELATED"/>
    <property type="match status" value="1"/>
</dbReference>
<evidence type="ECO:0000256" key="4">
    <source>
        <dbReference type="ARBA" id="ARBA00022801"/>
    </source>
</evidence>
<dbReference type="EC" id="3.4.11.1" evidence="7"/>
<dbReference type="Pfam" id="PF00883">
    <property type="entry name" value="Peptidase_M17"/>
    <property type="match status" value="1"/>
</dbReference>
<evidence type="ECO:0000256" key="1">
    <source>
        <dbReference type="ARBA" id="ARBA00009528"/>
    </source>
</evidence>
<dbReference type="Pfam" id="PF21337">
    <property type="entry name" value="Peptidase_M17_N_1"/>
    <property type="match status" value="1"/>
</dbReference>
<protein>
    <submittedName>
        <fullName evidence="7">Leucyl aminopeptidase</fullName>
        <ecNumber evidence="7">3.4.11.1</ecNumber>
    </submittedName>
</protein>
<dbReference type="InterPro" id="IPR048816">
    <property type="entry name" value="Peptidase_M17_N_1"/>
</dbReference>
<keyword evidence="3" id="KW-0645">Protease</keyword>
<keyword evidence="2 7" id="KW-0031">Aminopeptidase</keyword>
<keyword evidence="4 7" id="KW-0378">Hydrolase</keyword>
<dbReference type="InterPro" id="IPR043472">
    <property type="entry name" value="Macro_dom-like"/>
</dbReference>
<dbReference type="PROSITE" id="PS00631">
    <property type="entry name" value="CYTOSOL_AP"/>
    <property type="match status" value="1"/>
</dbReference>
<name>A0ABU0C4T0_9BRAD</name>
<dbReference type="SUPFAM" id="SSF53187">
    <property type="entry name" value="Zn-dependent exopeptidases"/>
    <property type="match status" value="1"/>
</dbReference>
<dbReference type="InterPro" id="IPR000819">
    <property type="entry name" value="Peptidase_M17_C"/>
</dbReference>
<dbReference type="InterPro" id="IPR011356">
    <property type="entry name" value="Leucine_aapep/pepB"/>
</dbReference>
<dbReference type="EMBL" id="JAUSUK010000001">
    <property type="protein sequence ID" value="MDQ0325178.1"/>
    <property type="molecule type" value="Genomic_DNA"/>
</dbReference>
<keyword evidence="5" id="KW-0464">Manganese</keyword>
<evidence type="ECO:0000259" key="6">
    <source>
        <dbReference type="PROSITE" id="PS00631"/>
    </source>
</evidence>
<reference evidence="7 8" key="1">
    <citation type="submission" date="2023-07" db="EMBL/GenBank/DDBJ databases">
        <title>Genomic Encyclopedia of Type Strains, Phase IV (KMG-IV): sequencing the most valuable type-strain genomes for metagenomic binning, comparative biology and taxonomic classification.</title>
        <authorList>
            <person name="Goeker M."/>
        </authorList>
    </citation>
    <scope>NUCLEOTIDE SEQUENCE [LARGE SCALE GENOMIC DNA]</scope>
    <source>
        <strain evidence="7 8">DSM 11549</strain>
    </source>
</reference>
<gene>
    <name evidence="7" type="ORF">J2R99_001027</name>
</gene>
<dbReference type="GO" id="GO:0004177">
    <property type="term" value="F:aminopeptidase activity"/>
    <property type="evidence" value="ECO:0007669"/>
    <property type="project" value="UniProtKB-KW"/>
</dbReference>
<keyword evidence="8" id="KW-1185">Reference proteome</keyword>
<evidence type="ECO:0000256" key="5">
    <source>
        <dbReference type="ARBA" id="ARBA00023211"/>
    </source>
</evidence>
<dbReference type="Proteomes" id="UP001230253">
    <property type="component" value="Unassembled WGS sequence"/>
</dbReference>
<organism evidence="7 8">
    <name type="scientific">Rhodopseudomonas julia</name>
    <dbReference type="NCBI Taxonomy" id="200617"/>
    <lineage>
        <taxon>Bacteria</taxon>
        <taxon>Pseudomonadati</taxon>
        <taxon>Pseudomonadota</taxon>
        <taxon>Alphaproteobacteria</taxon>
        <taxon>Hyphomicrobiales</taxon>
        <taxon>Nitrobacteraceae</taxon>
        <taxon>Rhodopseudomonas</taxon>
    </lineage>
</organism>
<dbReference type="PRINTS" id="PR00481">
    <property type="entry name" value="LAMNOPPTDASE"/>
</dbReference>
<evidence type="ECO:0000256" key="3">
    <source>
        <dbReference type="ARBA" id="ARBA00022670"/>
    </source>
</evidence>
<dbReference type="CDD" id="cd00433">
    <property type="entry name" value="Peptidase_M17"/>
    <property type="match status" value="1"/>
</dbReference>
<sequence>MSNHPVFVRAGDVGAEKGVTPVTVIEEEGLDAALAGLSDQHRRFADVSGFCAHSGDIALLPSADGGLERVLFGAGRGGLARNPFLTGKLAQKLPDGNYRLEGALGELRLAALGFALGGYRFTRYHGDAEMDRPRLVLPDDFDLDGLQQTADSVSLTRDLINTPANDFGPAELASAARRLAEETGADFALTEGEELARDYPLIHAVGHGSDRAPCLIDMKWGDETDPKLTLVGKGVVFDTGGLDIKPPSSMLLMKKDMGGAANVLGLARMIMLAGLKVRLRVLIPAVENSISGRAFRPGDVFPSRKGLTVEIGNTDAEGRLVLADALALADEEKPELVVSMATLTGAARVAVGPDIAPFFTDDEAVVEGLQAASKVEHDPVWRLPLWKPYDAWLSSEIADVNHISSNSFAGATTAALFLSRFVTESPAYLHFDIFGWAPKARALGPKGGEAQGIRALFAYCAERYGRG</sequence>
<evidence type="ECO:0000313" key="7">
    <source>
        <dbReference type="EMBL" id="MDQ0325178.1"/>
    </source>
</evidence>
<comment type="similarity">
    <text evidence="1">Belongs to the peptidase M17 family.</text>
</comment>
<evidence type="ECO:0000256" key="2">
    <source>
        <dbReference type="ARBA" id="ARBA00022438"/>
    </source>
</evidence>
<comment type="caution">
    <text evidence="7">The sequence shown here is derived from an EMBL/GenBank/DDBJ whole genome shotgun (WGS) entry which is preliminary data.</text>
</comment>
<accession>A0ABU0C4T0</accession>
<dbReference type="RefSeq" id="WP_307153400.1">
    <property type="nucleotide sequence ID" value="NZ_JAUSUK010000001.1"/>
</dbReference>
<evidence type="ECO:0000313" key="8">
    <source>
        <dbReference type="Proteomes" id="UP001230253"/>
    </source>
</evidence>
<proteinExistence type="inferred from homology"/>